<dbReference type="Gene3D" id="1.10.10.60">
    <property type="entry name" value="Homeodomain-like"/>
    <property type="match status" value="2"/>
</dbReference>
<name>A0ABQ1MEY4_9PROT</name>
<accession>A0ABQ1MEY4</accession>
<feature type="domain" description="HTH araC/xylS-type" evidence="4">
    <location>
        <begin position="205"/>
        <end position="304"/>
    </location>
</feature>
<protein>
    <submittedName>
        <fullName evidence="5">AraC family transcriptional regulator</fullName>
    </submittedName>
</protein>
<dbReference type="InterPro" id="IPR018060">
    <property type="entry name" value="HTH_AraC"/>
</dbReference>
<comment type="caution">
    <text evidence="5">The sequence shown here is derived from an EMBL/GenBank/DDBJ whole genome shotgun (WGS) entry which is preliminary data.</text>
</comment>
<dbReference type="PANTHER" id="PTHR46796">
    <property type="entry name" value="HTH-TYPE TRANSCRIPTIONAL ACTIVATOR RHAS-RELATED"/>
    <property type="match status" value="1"/>
</dbReference>
<keyword evidence="1" id="KW-0805">Transcription regulation</keyword>
<dbReference type="PANTHER" id="PTHR46796:SF7">
    <property type="entry name" value="ARAC FAMILY TRANSCRIPTIONAL REGULATOR"/>
    <property type="match status" value="1"/>
</dbReference>
<evidence type="ECO:0000256" key="2">
    <source>
        <dbReference type="ARBA" id="ARBA00023125"/>
    </source>
</evidence>
<dbReference type="Proteomes" id="UP000637769">
    <property type="component" value="Unassembled WGS sequence"/>
</dbReference>
<dbReference type="PROSITE" id="PS01124">
    <property type="entry name" value="HTH_ARAC_FAMILY_2"/>
    <property type="match status" value="1"/>
</dbReference>
<evidence type="ECO:0000259" key="4">
    <source>
        <dbReference type="PROSITE" id="PS01124"/>
    </source>
</evidence>
<dbReference type="InterPro" id="IPR050204">
    <property type="entry name" value="AraC_XylS_family_regulators"/>
</dbReference>
<evidence type="ECO:0000313" key="6">
    <source>
        <dbReference type="Proteomes" id="UP000637769"/>
    </source>
</evidence>
<dbReference type="SUPFAM" id="SSF46689">
    <property type="entry name" value="Homeodomain-like"/>
    <property type="match status" value="2"/>
</dbReference>
<dbReference type="RefSeq" id="WP_188427303.1">
    <property type="nucleotide sequence ID" value="NZ_BMCH01000008.1"/>
</dbReference>
<dbReference type="InterPro" id="IPR018062">
    <property type="entry name" value="HTH_AraC-typ_CS"/>
</dbReference>
<evidence type="ECO:0000256" key="1">
    <source>
        <dbReference type="ARBA" id="ARBA00023015"/>
    </source>
</evidence>
<dbReference type="EMBL" id="BMCH01000008">
    <property type="protein sequence ID" value="GGC39675.1"/>
    <property type="molecule type" value="Genomic_DNA"/>
</dbReference>
<proteinExistence type="predicted"/>
<keyword evidence="3" id="KW-0804">Transcription</keyword>
<keyword evidence="2" id="KW-0238">DNA-binding</keyword>
<gene>
    <name evidence="5" type="ORF">GCM10007207_26450</name>
</gene>
<evidence type="ECO:0000256" key="3">
    <source>
        <dbReference type="ARBA" id="ARBA00023163"/>
    </source>
</evidence>
<dbReference type="PROSITE" id="PS00041">
    <property type="entry name" value="HTH_ARAC_FAMILY_1"/>
    <property type="match status" value="1"/>
</dbReference>
<reference evidence="6" key="1">
    <citation type="journal article" date="2019" name="Int. J. Syst. Evol. Microbiol.">
        <title>The Global Catalogue of Microorganisms (GCM) 10K type strain sequencing project: providing services to taxonomists for standard genome sequencing and annotation.</title>
        <authorList>
            <consortium name="The Broad Institute Genomics Platform"/>
            <consortium name="The Broad Institute Genome Sequencing Center for Infectious Disease"/>
            <person name="Wu L."/>
            <person name="Ma J."/>
        </authorList>
    </citation>
    <scope>NUCLEOTIDE SEQUENCE [LARGE SCALE GENOMIC DNA]</scope>
    <source>
        <strain evidence="6">CCM 7132</strain>
    </source>
</reference>
<keyword evidence="6" id="KW-1185">Reference proteome</keyword>
<evidence type="ECO:0000313" key="5">
    <source>
        <dbReference type="EMBL" id="GGC39675.1"/>
    </source>
</evidence>
<organism evidence="5 6">
    <name type="scientific">Asaia siamensis</name>
    <dbReference type="NCBI Taxonomy" id="110479"/>
    <lineage>
        <taxon>Bacteria</taxon>
        <taxon>Pseudomonadati</taxon>
        <taxon>Pseudomonadota</taxon>
        <taxon>Alphaproteobacteria</taxon>
        <taxon>Acetobacterales</taxon>
        <taxon>Acetobacteraceae</taxon>
        <taxon>Asaia</taxon>
    </lineage>
</organism>
<dbReference type="SMART" id="SM00342">
    <property type="entry name" value="HTH_ARAC"/>
    <property type="match status" value="1"/>
</dbReference>
<dbReference type="InterPro" id="IPR032783">
    <property type="entry name" value="AraC_lig"/>
</dbReference>
<dbReference type="Pfam" id="PF12852">
    <property type="entry name" value="Cupin_6"/>
    <property type="match status" value="1"/>
</dbReference>
<dbReference type="InterPro" id="IPR009057">
    <property type="entry name" value="Homeodomain-like_sf"/>
</dbReference>
<dbReference type="Pfam" id="PF12833">
    <property type="entry name" value="HTH_18"/>
    <property type="match status" value="1"/>
</dbReference>
<sequence length="304" mass="34145">MDLLDRIFLSLRTQGEVWGRITLAGRYGLAFPKQHAVFMAVMEGQCLINQDEGPLITLCEGDFLFFPAASRFHLRSDAEIAFTTPLTASQLATWQETSTLEYQENTGAGVSLVVGCFTLISAEAPLLFQELPPILHVSASEADTLSRQVRKMMRDEILSVEPGASTTVDRLAEILMIRTLRQAIRDNARIDGAGWLRAMGDTRIHRAMQLMHDDLSMVWTVSGLAQQVGMSRSAFADRFRRLVGMTPMEHLIGWRMAFAADLLRSDRKMKIESVAARVGYLSERAFREAFSKTYGCSPDRYRRS</sequence>